<feature type="transmembrane region" description="Helical" evidence="1">
    <location>
        <begin position="201"/>
        <end position="225"/>
    </location>
</feature>
<dbReference type="RefSeq" id="WP_119448195.1">
    <property type="nucleotide sequence ID" value="NZ_AP025728.1"/>
</dbReference>
<reference evidence="3 5" key="2">
    <citation type="submission" date="2019-04" db="EMBL/GenBank/DDBJ databases">
        <title>Microbes associate with the intestines of laboratory mice.</title>
        <authorList>
            <person name="Navarre W."/>
            <person name="Wong E."/>
            <person name="Huang K."/>
            <person name="Tropini C."/>
            <person name="Ng K."/>
            <person name="Yu B."/>
        </authorList>
    </citation>
    <scope>NUCLEOTIDE SEQUENCE [LARGE SCALE GENOMIC DNA]</scope>
    <source>
        <strain evidence="3 5">NM26_J9</strain>
    </source>
</reference>
<feature type="transmembrane region" description="Helical" evidence="1">
    <location>
        <begin position="158"/>
        <end position="181"/>
    </location>
</feature>
<evidence type="ECO:0008006" key="6">
    <source>
        <dbReference type="Google" id="ProtNLM"/>
    </source>
</evidence>
<feature type="transmembrane region" description="Helical" evidence="1">
    <location>
        <begin position="371"/>
        <end position="388"/>
    </location>
</feature>
<dbReference type="OrthoDB" id="2085113at2"/>
<feature type="transmembrane region" description="Helical" evidence="1">
    <location>
        <begin position="237"/>
        <end position="258"/>
    </location>
</feature>
<name>A0A4Q2AYM6_9LACO</name>
<dbReference type="Proteomes" id="UP000306855">
    <property type="component" value="Unassembled WGS sequence"/>
</dbReference>
<feature type="transmembrane region" description="Helical" evidence="1">
    <location>
        <begin position="123"/>
        <end position="146"/>
    </location>
</feature>
<keyword evidence="1" id="KW-1133">Transmembrane helix</keyword>
<dbReference type="EMBL" id="SRYK01000008">
    <property type="protein sequence ID" value="TGY56508.1"/>
    <property type="molecule type" value="Genomic_DNA"/>
</dbReference>
<feature type="transmembrane region" description="Helical" evidence="1">
    <location>
        <begin position="51"/>
        <end position="69"/>
    </location>
</feature>
<feature type="transmembrane region" description="Helical" evidence="1">
    <location>
        <begin position="347"/>
        <end position="365"/>
    </location>
</feature>
<evidence type="ECO:0000313" key="5">
    <source>
        <dbReference type="Proteomes" id="UP000306855"/>
    </source>
</evidence>
<feature type="transmembrane region" description="Helical" evidence="1">
    <location>
        <begin position="317"/>
        <end position="340"/>
    </location>
</feature>
<sequence length="397" mass="45318">MEKILELRAQLLTKLPAKYGNYLFFSALGFYLISQFINGTMYIVYYPSESFPYRLWMIAGALALLKIMLFDQFKDQKELALYVAVGLLILAGCISSQAWDFLYYYLMIVAARGIDFHLILKEFLVIISVGLVLTFISAKLGLIMGLTNSRDGSAAIRYALGTVYPTDLASRLFYLMLAYALYKKFRFDLPEYIGLFAMTAWMYIVTDTRLDMLLMLAIIFCGLLKEKVIKMLQYLKLKWIATLAFGSIFFVIIMTYLYQPSNLLFRVVNKVLSGRLAVGQLAFERYNVTLFGQMVIQNGNGGIHKGPFDYFFIDCSFLKILMMNGIVSFFILLGGIFYLLKRALKNQAYSLAMAVLLVILSSLIDHHMLEISYNIIFIALLADITSFSKEKVVSIRK</sequence>
<reference evidence="2 4" key="1">
    <citation type="submission" date="2018-09" db="EMBL/GenBank/DDBJ databases">
        <title>Murine metabolic-syndrome-specific gut microbial biobank.</title>
        <authorList>
            <person name="Liu C."/>
        </authorList>
    </citation>
    <scope>NUCLEOTIDE SEQUENCE [LARGE SCALE GENOMIC DNA]</scope>
    <source>
        <strain evidence="2 4">C-30</strain>
    </source>
</reference>
<keyword evidence="1" id="KW-0812">Transmembrane</keyword>
<dbReference type="EMBL" id="QZFR01000016">
    <property type="protein sequence ID" value="RXV74900.1"/>
    <property type="molecule type" value="Genomic_DNA"/>
</dbReference>
<keyword evidence="1" id="KW-0472">Membrane</keyword>
<gene>
    <name evidence="2" type="ORF">D6C19_03530</name>
    <name evidence="3" type="ORF">E5340_02915</name>
</gene>
<evidence type="ECO:0000313" key="2">
    <source>
        <dbReference type="EMBL" id="RXV74900.1"/>
    </source>
</evidence>
<feature type="transmembrane region" description="Helical" evidence="1">
    <location>
        <begin position="81"/>
        <end position="103"/>
    </location>
</feature>
<dbReference type="AlphaFoldDB" id="A0A4Q2AYM6"/>
<feature type="transmembrane region" description="Helical" evidence="1">
    <location>
        <begin position="21"/>
        <end position="45"/>
    </location>
</feature>
<accession>A0A4Q2AYM6</accession>
<dbReference type="Proteomes" id="UP000289316">
    <property type="component" value="Unassembled WGS sequence"/>
</dbReference>
<proteinExistence type="predicted"/>
<evidence type="ECO:0000313" key="3">
    <source>
        <dbReference type="EMBL" id="TGY56508.1"/>
    </source>
</evidence>
<evidence type="ECO:0000313" key="4">
    <source>
        <dbReference type="Proteomes" id="UP000289316"/>
    </source>
</evidence>
<comment type="caution">
    <text evidence="2">The sequence shown here is derived from an EMBL/GenBank/DDBJ whole genome shotgun (WGS) entry which is preliminary data.</text>
</comment>
<protein>
    <recommendedName>
        <fullName evidence="6">Polymerase</fullName>
    </recommendedName>
</protein>
<organism evidence="2 4">
    <name type="scientific">Ligilactobacillus murinus</name>
    <dbReference type="NCBI Taxonomy" id="1622"/>
    <lineage>
        <taxon>Bacteria</taxon>
        <taxon>Bacillati</taxon>
        <taxon>Bacillota</taxon>
        <taxon>Bacilli</taxon>
        <taxon>Lactobacillales</taxon>
        <taxon>Lactobacillaceae</taxon>
        <taxon>Ligilactobacillus</taxon>
    </lineage>
</organism>
<evidence type="ECO:0000256" key="1">
    <source>
        <dbReference type="SAM" id="Phobius"/>
    </source>
</evidence>